<sequence>MDSVANPLHKLVDNKLYSRYSSLIPISSVSLILIDNQGEILMEFNPVPDFCKIVCQKSSTTVCDQCLKSLNGNADHRYVCDYGLENIYMPVVVDGEILGYIIGIQAFSTETEYKKFLLDLPQINEETGVEVEKIAKALAALKTVDDKEIRIYEQICGHVANNIALDVQEKIINGYQDLERLSIEKEILEKKIVELETKNDSLVINPHFLFNTLNSIARTAYFEESHTTEKLIYCLSDILRYTLKQESQIHTIESELDYIKKYLYIQKVRFKDRLNYELNIPDNIRSHYILNMTLQPIVENALIHGITPKRDGGIIKIYAEEVGDAITICVEDDGNGFPITVLNEIKAKQENKMSLGFRSTDRRLKQYFGSDYGLFIAKSDYSGSIITIKIPKNNLR</sequence>
<dbReference type="InterPro" id="IPR010559">
    <property type="entry name" value="Sig_transdc_His_kin_internal"/>
</dbReference>
<keyword evidence="6" id="KW-1185">Reference proteome</keyword>
<dbReference type="OrthoDB" id="9776552at2"/>
<feature type="domain" description="Signal transduction histidine kinase internal region" evidence="3">
    <location>
        <begin position="204"/>
        <end position="274"/>
    </location>
</feature>
<organism evidence="5 6">
    <name type="scientific">Enterococcus rivorum</name>
    <dbReference type="NCBI Taxonomy" id="762845"/>
    <lineage>
        <taxon>Bacteria</taxon>
        <taxon>Bacillati</taxon>
        <taxon>Bacillota</taxon>
        <taxon>Bacilli</taxon>
        <taxon>Lactobacillales</taxon>
        <taxon>Enterococcaceae</taxon>
        <taxon>Enterococcus</taxon>
    </lineage>
</organism>
<evidence type="ECO:0000259" key="4">
    <source>
        <dbReference type="Pfam" id="PF10114"/>
    </source>
</evidence>
<keyword evidence="1" id="KW-0175">Coiled coil</keyword>
<dbReference type="GO" id="GO:0000155">
    <property type="term" value="F:phosphorelay sensor kinase activity"/>
    <property type="evidence" value="ECO:0007669"/>
    <property type="project" value="InterPro"/>
</dbReference>
<dbReference type="Gene3D" id="3.30.565.10">
    <property type="entry name" value="Histidine kinase-like ATPase, C-terminal domain"/>
    <property type="match status" value="1"/>
</dbReference>
<keyword evidence="5" id="KW-0808">Transferase</keyword>
<dbReference type="PANTHER" id="PTHR34220">
    <property type="entry name" value="SENSOR HISTIDINE KINASE YPDA"/>
    <property type="match status" value="1"/>
</dbReference>
<dbReference type="Proteomes" id="UP000095256">
    <property type="component" value="Unassembled WGS sequence"/>
</dbReference>
<proteinExistence type="predicted"/>
<dbReference type="EMBL" id="MIEK01000078">
    <property type="protein sequence ID" value="OEH80859.1"/>
    <property type="molecule type" value="Genomic_DNA"/>
</dbReference>
<dbReference type="InterPro" id="IPR050640">
    <property type="entry name" value="Bact_2-comp_sensor_kinase"/>
</dbReference>
<evidence type="ECO:0000313" key="5">
    <source>
        <dbReference type="EMBL" id="OEH80859.1"/>
    </source>
</evidence>
<dbReference type="Pfam" id="PF02518">
    <property type="entry name" value="HATPase_c"/>
    <property type="match status" value="1"/>
</dbReference>
<feature type="domain" description="PocR" evidence="4">
    <location>
        <begin position="26"/>
        <end position="164"/>
    </location>
</feature>
<dbReference type="AlphaFoldDB" id="A0A1E5KT95"/>
<dbReference type="InterPro" id="IPR036890">
    <property type="entry name" value="HATPase_C_sf"/>
</dbReference>
<feature type="domain" description="Histidine kinase/HSP90-like ATPase" evidence="2">
    <location>
        <begin position="293"/>
        <end position="379"/>
    </location>
</feature>
<dbReference type="PANTHER" id="PTHR34220:SF7">
    <property type="entry name" value="SENSOR HISTIDINE KINASE YPDA"/>
    <property type="match status" value="1"/>
</dbReference>
<protein>
    <submittedName>
        <fullName evidence="5">Histidine kinase</fullName>
    </submittedName>
</protein>
<dbReference type="STRING" id="762845.BCR26_06410"/>
<dbReference type="InterPro" id="IPR018771">
    <property type="entry name" value="PocR_dom"/>
</dbReference>
<accession>A0A1E5KT95</accession>
<dbReference type="SUPFAM" id="SSF55874">
    <property type="entry name" value="ATPase domain of HSP90 chaperone/DNA topoisomerase II/histidine kinase"/>
    <property type="match status" value="1"/>
</dbReference>
<evidence type="ECO:0000259" key="3">
    <source>
        <dbReference type="Pfam" id="PF06580"/>
    </source>
</evidence>
<reference evidence="5 6" key="1">
    <citation type="submission" date="2016-09" db="EMBL/GenBank/DDBJ databases">
        <authorList>
            <person name="Capua I."/>
            <person name="De Benedictis P."/>
            <person name="Joannis T."/>
            <person name="Lombin L.H."/>
            <person name="Cattoli G."/>
        </authorList>
    </citation>
    <scope>NUCLEOTIDE SEQUENCE [LARGE SCALE GENOMIC DNA]</scope>
    <source>
        <strain evidence="5 6">LMG 25899</strain>
    </source>
</reference>
<gene>
    <name evidence="5" type="ORF">BCR26_06410</name>
</gene>
<feature type="coiled-coil region" evidence="1">
    <location>
        <begin position="178"/>
        <end position="205"/>
    </location>
</feature>
<dbReference type="Pfam" id="PF06580">
    <property type="entry name" value="His_kinase"/>
    <property type="match status" value="1"/>
</dbReference>
<keyword evidence="5" id="KW-0418">Kinase</keyword>
<name>A0A1E5KT95_9ENTE</name>
<comment type="caution">
    <text evidence="5">The sequence shown here is derived from an EMBL/GenBank/DDBJ whole genome shotgun (WGS) entry which is preliminary data.</text>
</comment>
<dbReference type="Pfam" id="PF10114">
    <property type="entry name" value="PocR"/>
    <property type="match status" value="1"/>
</dbReference>
<dbReference type="RefSeq" id="WP_069700146.1">
    <property type="nucleotide sequence ID" value="NZ_JAGGMA010000006.1"/>
</dbReference>
<dbReference type="GO" id="GO:0016020">
    <property type="term" value="C:membrane"/>
    <property type="evidence" value="ECO:0007669"/>
    <property type="project" value="InterPro"/>
</dbReference>
<evidence type="ECO:0000313" key="6">
    <source>
        <dbReference type="Proteomes" id="UP000095256"/>
    </source>
</evidence>
<evidence type="ECO:0000259" key="2">
    <source>
        <dbReference type="Pfam" id="PF02518"/>
    </source>
</evidence>
<dbReference type="InterPro" id="IPR003594">
    <property type="entry name" value="HATPase_dom"/>
</dbReference>
<evidence type="ECO:0000256" key="1">
    <source>
        <dbReference type="SAM" id="Coils"/>
    </source>
</evidence>